<accession>I5B0Z9</accession>
<dbReference type="AlphaFoldDB" id="I5B0Z9"/>
<dbReference type="OrthoDB" id="9791620at2"/>
<dbReference type="InterPro" id="IPR027417">
    <property type="entry name" value="P-loop_NTPase"/>
</dbReference>
<proteinExistence type="predicted"/>
<dbReference type="InterPro" id="IPR016195">
    <property type="entry name" value="Pol/histidinol_Pase-like"/>
</dbReference>
<evidence type="ECO:0000313" key="3">
    <source>
        <dbReference type="Proteomes" id="UP000005778"/>
    </source>
</evidence>
<keyword evidence="1" id="KW-0175">Coiled coil</keyword>
<dbReference type="Proteomes" id="UP000005778">
    <property type="component" value="Chromosome"/>
</dbReference>
<evidence type="ECO:0008006" key="4">
    <source>
        <dbReference type="Google" id="ProtNLM"/>
    </source>
</evidence>
<feature type="coiled-coil region" evidence="1">
    <location>
        <begin position="425"/>
        <end position="476"/>
    </location>
</feature>
<gene>
    <name evidence="2" type="ORF">DespoDRAFT_01196</name>
</gene>
<protein>
    <recommendedName>
        <fullName evidence="4">Histidinol-phosphatase</fullName>
    </recommendedName>
</protein>
<dbReference type="Gene3D" id="3.40.50.300">
    <property type="entry name" value="P-loop containing nucleotide triphosphate hydrolases"/>
    <property type="match status" value="2"/>
</dbReference>
<keyword evidence="3" id="KW-1185">Reference proteome</keyword>
<dbReference type="RefSeq" id="WP_004072174.1">
    <property type="nucleotide sequence ID" value="NZ_CM001488.1"/>
</dbReference>
<reference evidence="2 3" key="2">
    <citation type="submission" date="2012-02" db="EMBL/GenBank/DDBJ databases">
        <title>Improved High-Quality Draft sequence of Desulfobacter postgatei 2ac9.</title>
        <authorList>
            <consortium name="US DOE Joint Genome Institute"/>
            <person name="Lucas S."/>
            <person name="Han J."/>
            <person name="Lapidus A."/>
            <person name="Cheng J.-F."/>
            <person name="Goodwin L."/>
            <person name="Pitluck S."/>
            <person name="Peters L."/>
            <person name="Ovchinnikova G."/>
            <person name="Held B."/>
            <person name="Detter J.C."/>
            <person name="Han C."/>
            <person name="Tapia R."/>
            <person name="Land M."/>
            <person name="Hauser L."/>
            <person name="Kyrpides N."/>
            <person name="Ivanova N."/>
            <person name="Pagani I."/>
            <person name="Orellana R."/>
            <person name="Lovley D."/>
            <person name="Woyke T."/>
        </authorList>
    </citation>
    <scope>NUCLEOTIDE SEQUENCE [LARGE SCALE GENOMIC DNA]</scope>
    <source>
        <strain evidence="2 3">2ac9</strain>
    </source>
</reference>
<dbReference type="InterPro" id="IPR054787">
    <property type="entry name" value="TrlF_ATPase"/>
</dbReference>
<dbReference type="eggNOG" id="COG1196">
    <property type="taxonomic scope" value="Bacteria"/>
</dbReference>
<dbReference type="NCBIfam" id="NF045780">
    <property type="entry name" value="TrlF_fam_ATP"/>
    <property type="match status" value="1"/>
</dbReference>
<dbReference type="GO" id="GO:0016887">
    <property type="term" value="F:ATP hydrolysis activity"/>
    <property type="evidence" value="ECO:0007669"/>
    <property type="project" value="InterPro"/>
</dbReference>
<dbReference type="SUPFAM" id="SSF52540">
    <property type="entry name" value="P-loop containing nucleoside triphosphate hydrolases"/>
    <property type="match status" value="1"/>
</dbReference>
<dbReference type="GO" id="GO:0006302">
    <property type="term" value="P:double-strand break repair"/>
    <property type="evidence" value="ECO:0007669"/>
    <property type="project" value="TreeGrafter"/>
</dbReference>
<evidence type="ECO:0000313" key="2">
    <source>
        <dbReference type="EMBL" id="EIM63162.1"/>
    </source>
</evidence>
<name>I5B0Z9_9BACT</name>
<dbReference type="GO" id="GO:0005524">
    <property type="term" value="F:ATP binding"/>
    <property type="evidence" value="ECO:0007669"/>
    <property type="project" value="InterPro"/>
</dbReference>
<dbReference type="EMBL" id="CM001488">
    <property type="protein sequence ID" value="EIM63162.1"/>
    <property type="molecule type" value="Genomic_DNA"/>
</dbReference>
<evidence type="ECO:0000256" key="1">
    <source>
        <dbReference type="SAM" id="Coils"/>
    </source>
</evidence>
<organism evidence="2 3">
    <name type="scientific">Desulfobacter postgatei 2ac9</name>
    <dbReference type="NCBI Taxonomy" id="879212"/>
    <lineage>
        <taxon>Bacteria</taxon>
        <taxon>Pseudomonadati</taxon>
        <taxon>Thermodesulfobacteriota</taxon>
        <taxon>Desulfobacteria</taxon>
        <taxon>Desulfobacterales</taxon>
        <taxon>Desulfobacteraceae</taxon>
        <taxon>Desulfobacter</taxon>
    </lineage>
</organism>
<dbReference type="HOGENOM" id="CLU_006611_0_1_7"/>
<sequence length="885" mass="102037">MSNEQQHIDLFTYGSTWLRADFHLHTKADKEFTYSGEEDYYFSSYVDGLTQANIRLGVITNHNKFDATEFKALKKTAAKRQICLLPGVELSVNDGQNGIHTLIVFSDQWLENGNDYISPFIAAMFPGKAESEYQHENGRSDKNILQVVEELEKTARDYFLIFAHVERKNGLWQEMGGGKIGDFSQKRYEVVRRRTLGFQNVETHDVQDSNRVCRVKVKRWLGNWYPAEVEGSDCKSIDQVGNGHPCYLKLGAFSFDAVRFALIDKESRVATAPVQHNHSRIRRVRFTGGTLDGKELCFSPELNTQIGIRGSGKSSVLEVLRYGLEIPFGAKAGDRDYKQKLVGFTMGSGGKIEIDATDRYGQPYTIRRVWKEPYSEVLIDGKLQPGVSIRETVLHKPIYFGQKDLSNTGEGFEKDLVDKLLGSKLEDVRRRIDQQKRKVTEAVDRLLKISSAKEQLEEQKQIRQDTEHRLKLYKEHGVEEKLQKRLDFDKDARTIEKGIRLTSDFISDLEELLARHEDEIRNFKGYASKHNAELFSQFYTYYETYISFLNQVKKWLSEQNKTQESLSKCRNELSDIRKGMVEEFAEIERKLSEKLKDRGMQNISPDEFLQLKKKRTLATQLITELEKQGKHQAGLHNVLLIELAALNDLWLEEFNLIKNELDKVGADGSFLSIASGYKEDKQAFLFFMKEMFKGSGIRETTYQGIVDQYVDFIAIYKDFENAQNFFGSNPQILADLFTKNLKNLLTYQTPNKFMIMYRGKELQNHSLGQRASALILFVLSQKENDLIIIDQPEDDLDNQTIYEDVIKLIREMKPKVQFIFATHNPNIPVLGDAELVHACSFADDKIRVESGSLDNHQTQQTIIRIMEGGKEAFNRRKEIYQIWKP</sequence>
<dbReference type="PANTHER" id="PTHR32182">
    <property type="entry name" value="DNA REPLICATION AND REPAIR PROTEIN RECF"/>
    <property type="match status" value="1"/>
</dbReference>
<dbReference type="Gene3D" id="3.20.20.140">
    <property type="entry name" value="Metal-dependent hydrolases"/>
    <property type="match status" value="1"/>
</dbReference>
<dbReference type="PANTHER" id="PTHR32182:SF22">
    <property type="entry name" value="ATP-DEPENDENT ENDONUCLEASE, OLD FAMILY-RELATED"/>
    <property type="match status" value="1"/>
</dbReference>
<dbReference type="eggNOG" id="COG0613">
    <property type="taxonomic scope" value="Bacteria"/>
</dbReference>
<reference evidence="2 3" key="1">
    <citation type="submission" date="2011-09" db="EMBL/GenBank/DDBJ databases">
        <authorList>
            <consortium name="US DOE Joint Genome Institute (JGI-PGF)"/>
            <person name="Lucas S."/>
            <person name="Han J."/>
            <person name="Lapidus A."/>
            <person name="Cheng J.-F."/>
            <person name="Goodwin L."/>
            <person name="Pitluck S."/>
            <person name="Peters L."/>
            <person name="Land M.L."/>
            <person name="Hauser L."/>
            <person name="Orellana R."/>
            <person name="Lovley D."/>
            <person name="Woyke T.J."/>
        </authorList>
    </citation>
    <scope>NUCLEOTIDE SEQUENCE [LARGE SCALE GENOMIC DNA]</scope>
    <source>
        <strain evidence="2 3">2ac9</strain>
    </source>
</reference>
<dbReference type="GO" id="GO:0000731">
    <property type="term" value="P:DNA synthesis involved in DNA repair"/>
    <property type="evidence" value="ECO:0007669"/>
    <property type="project" value="TreeGrafter"/>
</dbReference>
<dbReference type="SUPFAM" id="SSF89550">
    <property type="entry name" value="PHP domain-like"/>
    <property type="match status" value="1"/>
</dbReference>
<dbReference type="STRING" id="879212.DespoDRAFT_01196"/>